<protein>
    <submittedName>
        <fullName evidence="8">Two-component system response regulator</fullName>
    </submittedName>
</protein>
<dbReference type="OrthoDB" id="9808843at2"/>
<keyword evidence="9" id="KW-1185">Reference proteome</keyword>
<dbReference type="Proteomes" id="UP000010729">
    <property type="component" value="Unassembled WGS sequence"/>
</dbReference>
<proteinExistence type="predicted"/>
<dbReference type="InterPro" id="IPR000792">
    <property type="entry name" value="Tscrpt_reg_LuxR_C"/>
</dbReference>
<dbReference type="Pfam" id="PF00072">
    <property type="entry name" value="Response_reg"/>
    <property type="match status" value="1"/>
</dbReference>
<evidence type="ECO:0000313" key="9">
    <source>
        <dbReference type="Proteomes" id="UP000010729"/>
    </source>
</evidence>
<dbReference type="SMART" id="SM00421">
    <property type="entry name" value="HTH_LUXR"/>
    <property type="match status" value="1"/>
</dbReference>
<reference evidence="8 9" key="1">
    <citation type="journal article" date="2013" name="Genome Announc.">
        <title>Draft Genome Sequence of Arthrobacter crystallopoietes Strain BAB-32, Revealing Genes for Bioremediation.</title>
        <authorList>
            <person name="Joshi M.N."/>
            <person name="Pandit A.S."/>
            <person name="Sharma A."/>
            <person name="Pandya R.V."/>
            <person name="Desai S.M."/>
            <person name="Saxena A.K."/>
            <person name="Bagatharia S.B."/>
        </authorList>
    </citation>
    <scope>NUCLEOTIDE SEQUENCE [LARGE SCALE GENOMIC DNA]</scope>
    <source>
        <strain evidence="8 9">BAB-32</strain>
    </source>
</reference>
<feature type="modified residue" description="4-aspartylphosphate" evidence="5">
    <location>
        <position position="64"/>
    </location>
</feature>
<dbReference type="InterPro" id="IPR016032">
    <property type="entry name" value="Sig_transdc_resp-reg_C-effctor"/>
</dbReference>
<name>N1UXY8_9MICC</name>
<dbReference type="PRINTS" id="PR00038">
    <property type="entry name" value="HTHLUXR"/>
</dbReference>
<feature type="domain" description="Response regulatory" evidence="7">
    <location>
        <begin position="13"/>
        <end position="129"/>
    </location>
</feature>
<keyword evidence="3" id="KW-0238">DNA-binding</keyword>
<evidence type="ECO:0000256" key="4">
    <source>
        <dbReference type="ARBA" id="ARBA00023163"/>
    </source>
</evidence>
<dbReference type="PROSITE" id="PS00622">
    <property type="entry name" value="HTH_LUXR_1"/>
    <property type="match status" value="1"/>
</dbReference>
<dbReference type="PROSITE" id="PS50043">
    <property type="entry name" value="HTH_LUXR_2"/>
    <property type="match status" value="1"/>
</dbReference>
<dbReference type="GO" id="GO:0003677">
    <property type="term" value="F:DNA binding"/>
    <property type="evidence" value="ECO:0007669"/>
    <property type="project" value="UniProtKB-KW"/>
</dbReference>
<accession>N1UXY8</accession>
<dbReference type="Pfam" id="PF00196">
    <property type="entry name" value="GerE"/>
    <property type="match status" value="1"/>
</dbReference>
<dbReference type="AlphaFoldDB" id="N1UXY8"/>
<keyword evidence="2" id="KW-0805">Transcription regulation</keyword>
<dbReference type="PANTHER" id="PTHR43214">
    <property type="entry name" value="TWO-COMPONENT RESPONSE REGULATOR"/>
    <property type="match status" value="1"/>
</dbReference>
<dbReference type="EMBL" id="ANPE02000238">
    <property type="protein sequence ID" value="EMY32712.1"/>
    <property type="molecule type" value="Genomic_DNA"/>
</dbReference>
<dbReference type="SUPFAM" id="SSF52172">
    <property type="entry name" value="CheY-like"/>
    <property type="match status" value="1"/>
</dbReference>
<keyword evidence="1 5" id="KW-0597">Phosphoprotein</keyword>
<dbReference type="InterPro" id="IPR001789">
    <property type="entry name" value="Sig_transdc_resp-reg_receiver"/>
</dbReference>
<sequence>MAEDNRGTHGPIRVLLVDDQPLLRMGFRLILEGEDDVEIAGEASNGAEALELVRQLEPDVVLMDVRMPVLDGIEATRHITADGLAARIIILTTFDLDEYAFAGLQAGASAFLLKDVAPDELVHAVRLVASGDAVVAPRVTQRLLETYVRGLPAAGPAAAPQRDPLLDDLTPREQEVLEAIAEGLSNAEIAHRFFLSEATVKTHVRRILAKLHLRDRVQAVVYAYETGLVVPSQGLDY</sequence>
<dbReference type="RefSeq" id="WP_005273159.1">
    <property type="nucleotide sequence ID" value="NZ_ANPE02000238.1"/>
</dbReference>
<dbReference type="InterPro" id="IPR039420">
    <property type="entry name" value="WalR-like"/>
</dbReference>
<dbReference type="InterPro" id="IPR011006">
    <property type="entry name" value="CheY-like_superfamily"/>
</dbReference>
<evidence type="ECO:0000256" key="5">
    <source>
        <dbReference type="PROSITE-ProRule" id="PRU00169"/>
    </source>
</evidence>
<feature type="domain" description="HTH luxR-type" evidence="6">
    <location>
        <begin position="162"/>
        <end position="227"/>
    </location>
</feature>
<evidence type="ECO:0000256" key="2">
    <source>
        <dbReference type="ARBA" id="ARBA00023015"/>
    </source>
</evidence>
<dbReference type="GO" id="GO:0000160">
    <property type="term" value="P:phosphorelay signal transduction system"/>
    <property type="evidence" value="ECO:0007669"/>
    <property type="project" value="InterPro"/>
</dbReference>
<evidence type="ECO:0000256" key="1">
    <source>
        <dbReference type="ARBA" id="ARBA00022553"/>
    </source>
</evidence>
<evidence type="ECO:0000259" key="6">
    <source>
        <dbReference type="PROSITE" id="PS50043"/>
    </source>
</evidence>
<dbReference type="PANTHER" id="PTHR43214:SF24">
    <property type="entry name" value="TRANSCRIPTIONAL REGULATORY PROTEIN NARL-RELATED"/>
    <property type="match status" value="1"/>
</dbReference>
<gene>
    <name evidence="8" type="ORF">D477_018806</name>
</gene>
<dbReference type="CDD" id="cd17535">
    <property type="entry name" value="REC_NarL-like"/>
    <property type="match status" value="1"/>
</dbReference>
<organism evidence="8 9">
    <name type="scientific">Arthrobacter crystallopoietes BAB-32</name>
    <dbReference type="NCBI Taxonomy" id="1246476"/>
    <lineage>
        <taxon>Bacteria</taxon>
        <taxon>Bacillati</taxon>
        <taxon>Actinomycetota</taxon>
        <taxon>Actinomycetes</taxon>
        <taxon>Micrococcales</taxon>
        <taxon>Micrococcaceae</taxon>
        <taxon>Crystallibacter</taxon>
    </lineage>
</organism>
<dbReference type="SUPFAM" id="SSF46894">
    <property type="entry name" value="C-terminal effector domain of the bipartite response regulators"/>
    <property type="match status" value="1"/>
</dbReference>
<dbReference type="GO" id="GO:0006355">
    <property type="term" value="P:regulation of DNA-templated transcription"/>
    <property type="evidence" value="ECO:0007669"/>
    <property type="project" value="InterPro"/>
</dbReference>
<dbReference type="InterPro" id="IPR058245">
    <property type="entry name" value="NreC/VraR/RcsB-like_REC"/>
</dbReference>
<dbReference type="Gene3D" id="3.40.50.2300">
    <property type="match status" value="1"/>
</dbReference>
<comment type="caution">
    <text evidence="8">The sequence shown here is derived from an EMBL/GenBank/DDBJ whole genome shotgun (WGS) entry which is preliminary data.</text>
</comment>
<dbReference type="SMART" id="SM00448">
    <property type="entry name" value="REC"/>
    <property type="match status" value="1"/>
</dbReference>
<evidence type="ECO:0000259" key="7">
    <source>
        <dbReference type="PROSITE" id="PS50110"/>
    </source>
</evidence>
<dbReference type="CDD" id="cd06170">
    <property type="entry name" value="LuxR_C_like"/>
    <property type="match status" value="1"/>
</dbReference>
<evidence type="ECO:0000313" key="8">
    <source>
        <dbReference type="EMBL" id="EMY32712.1"/>
    </source>
</evidence>
<dbReference type="PROSITE" id="PS50110">
    <property type="entry name" value="RESPONSE_REGULATORY"/>
    <property type="match status" value="1"/>
</dbReference>
<keyword evidence="4" id="KW-0804">Transcription</keyword>
<evidence type="ECO:0000256" key="3">
    <source>
        <dbReference type="ARBA" id="ARBA00023125"/>
    </source>
</evidence>